<dbReference type="EMBL" id="FZQP02000003">
    <property type="protein sequence ID" value="VVC86412.1"/>
    <property type="molecule type" value="Genomic_DNA"/>
</dbReference>
<proteinExistence type="predicted"/>
<evidence type="ECO:0000313" key="3">
    <source>
        <dbReference type="Proteomes" id="UP000324832"/>
    </source>
</evidence>
<evidence type="ECO:0000313" key="2">
    <source>
        <dbReference type="EMBL" id="VVC86412.1"/>
    </source>
</evidence>
<dbReference type="AlphaFoldDB" id="A0A5E4PMM4"/>
<name>A0A5E4PMM4_9NEOP</name>
<organism evidence="2 3">
    <name type="scientific">Leptidea sinapis</name>
    <dbReference type="NCBI Taxonomy" id="189913"/>
    <lineage>
        <taxon>Eukaryota</taxon>
        <taxon>Metazoa</taxon>
        <taxon>Ecdysozoa</taxon>
        <taxon>Arthropoda</taxon>
        <taxon>Hexapoda</taxon>
        <taxon>Insecta</taxon>
        <taxon>Pterygota</taxon>
        <taxon>Neoptera</taxon>
        <taxon>Endopterygota</taxon>
        <taxon>Lepidoptera</taxon>
        <taxon>Glossata</taxon>
        <taxon>Ditrysia</taxon>
        <taxon>Papilionoidea</taxon>
        <taxon>Pieridae</taxon>
        <taxon>Dismorphiinae</taxon>
        <taxon>Leptidea</taxon>
    </lineage>
</organism>
<feature type="compositionally biased region" description="Polar residues" evidence="1">
    <location>
        <begin position="43"/>
        <end position="52"/>
    </location>
</feature>
<reference evidence="2 3" key="1">
    <citation type="submission" date="2017-07" db="EMBL/GenBank/DDBJ databases">
        <authorList>
            <person name="Talla V."/>
            <person name="Backstrom N."/>
        </authorList>
    </citation>
    <scope>NUCLEOTIDE SEQUENCE [LARGE SCALE GENOMIC DNA]</scope>
</reference>
<protein>
    <submittedName>
        <fullName evidence="2">Uncharacterized protein</fullName>
    </submittedName>
</protein>
<dbReference type="Proteomes" id="UP000324832">
    <property type="component" value="Unassembled WGS sequence"/>
</dbReference>
<sequence length="151" mass="17282">MAVSRFQGKTKYVQETVEYDDDATQADSPPSQKRPKVGEYIANASSSPNSSQDIFTELQDVPYSQKWTYSQQMDEYDKKDVNTMTDGRPTITKYKEIGTMTEPGLTCNNNTNIEIRCNEYFGSVVACELANYHGRVRYDKMKAIIDIFKEK</sequence>
<evidence type="ECO:0000256" key="1">
    <source>
        <dbReference type="SAM" id="MobiDB-lite"/>
    </source>
</evidence>
<accession>A0A5E4PMM4</accession>
<gene>
    <name evidence="2" type="ORF">LSINAPIS_LOCUS240</name>
</gene>
<feature type="region of interest" description="Disordered" evidence="1">
    <location>
        <begin position="17"/>
        <end position="52"/>
    </location>
</feature>
<keyword evidence="3" id="KW-1185">Reference proteome</keyword>